<accession>A0A9P9WRD5</accession>
<protein>
    <submittedName>
        <fullName evidence="2">Uncharacterized protein</fullName>
    </submittedName>
</protein>
<feature type="region of interest" description="Disordered" evidence="1">
    <location>
        <begin position="1"/>
        <end position="46"/>
    </location>
</feature>
<keyword evidence="3" id="KW-1185">Reference proteome</keyword>
<dbReference type="Proteomes" id="UP000829685">
    <property type="component" value="Unassembled WGS sequence"/>
</dbReference>
<evidence type="ECO:0000313" key="3">
    <source>
        <dbReference type="Proteomes" id="UP000829685"/>
    </source>
</evidence>
<dbReference type="AlphaFoldDB" id="A0A9P9WRD5"/>
<name>A0A9P9WRD5_9PEZI</name>
<reference evidence="2" key="1">
    <citation type="submission" date="2021-03" db="EMBL/GenBank/DDBJ databases">
        <title>Revisited historic fungal species revealed as producer of novel bioactive compounds through whole genome sequencing and comparative genomics.</title>
        <authorList>
            <person name="Vignolle G.A."/>
            <person name="Hochenegger N."/>
            <person name="Mach R.L."/>
            <person name="Mach-Aigner A.R."/>
            <person name="Javad Rahimi M."/>
            <person name="Salim K.A."/>
            <person name="Chan C.M."/>
            <person name="Lim L.B.L."/>
            <person name="Cai F."/>
            <person name="Druzhinina I.S."/>
            <person name="U'Ren J.M."/>
            <person name="Derntl C."/>
        </authorList>
    </citation>
    <scope>NUCLEOTIDE SEQUENCE</scope>
    <source>
        <strain evidence="2">TUCIM 5799</strain>
    </source>
</reference>
<proteinExistence type="predicted"/>
<organism evidence="2 3">
    <name type="scientific">Neoarthrinium moseri</name>
    <dbReference type="NCBI Taxonomy" id="1658444"/>
    <lineage>
        <taxon>Eukaryota</taxon>
        <taxon>Fungi</taxon>
        <taxon>Dikarya</taxon>
        <taxon>Ascomycota</taxon>
        <taxon>Pezizomycotina</taxon>
        <taxon>Sordariomycetes</taxon>
        <taxon>Xylariomycetidae</taxon>
        <taxon>Amphisphaeriales</taxon>
        <taxon>Apiosporaceae</taxon>
        <taxon>Neoarthrinium</taxon>
    </lineage>
</organism>
<evidence type="ECO:0000313" key="2">
    <source>
        <dbReference type="EMBL" id="KAI1876389.1"/>
    </source>
</evidence>
<dbReference type="EMBL" id="JAFIMR010000007">
    <property type="protein sequence ID" value="KAI1876389.1"/>
    <property type="molecule type" value="Genomic_DNA"/>
</dbReference>
<gene>
    <name evidence="2" type="ORF">JX265_003915</name>
</gene>
<comment type="caution">
    <text evidence="2">The sequence shown here is derived from an EMBL/GenBank/DDBJ whole genome shotgun (WGS) entry which is preliminary data.</text>
</comment>
<sequence length="143" mass="15566">MIGHPTRSPLDITRHAAKPPPPKMPEASNLRPDDPRPCMPDGLAASQPSMFVPARSQGWKLHFDARSPCENPGLPVAKVLSRHLVTSLQTVLTTVHASGKDAAQKHVGLLASAQFWHHRTLGMMLRPSSSPMPEVEGSSFTPW</sequence>
<evidence type="ECO:0000256" key="1">
    <source>
        <dbReference type="SAM" id="MobiDB-lite"/>
    </source>
</evidence>